<evidence type="ECO:0000256" key="6">
    <source>
        <dbReference type="ARBA" id="ARBA00022989"/>
    </source>
</evidence>
<comment type="similarity">
    <text evidence="2">Belongs to the GSP F family.</text>
</comment>
<dbReference type="Gene3D" id="1.20.81.30">
    <property type="entry name" value="Type II secretion system (T2SS), domain F"/>
    <property type="match status" value="2"/>
</dbReference>
<dbReference type="GO" id="GO:0005886">
    <property type="term" value="C:plasma membrane"/>
    <property type="evidence" value="ECO:0007669"/>
    <property type="project" value="UniProtKB-SubCell"/>
</dbReference>
<dbReference type="OrthoDB" id="9805682at2"/>
<dbReference type="PRINTS" id="PR00812">
    <property type="entry name" value="BCTERIALGSPF"/>
</dbReference>
<dbReference type="PANTHER" id="PTHR30012">
    <property type="entry name" value="GENERAL SECRETION PATHWAY PROTEIN"/>
    <property type="match status" value="1"/>
</dbReference>
<organism evidence="10 11">
    <name type="scientific">Thermosediminibacter litoriperuensis</name>
    <dbReference type="NCBI Taxonomy" id="291989"/>
    <lineage>
        <taxon>Bacteria</taxon>
        <taxon>Bacillati</taxon>
        <taxon>Bacillota</taxon>
        <taxon>Clostridia</taxon>
        <taxon>Thermosediminibacterales</taxon>
        <taxon>Thermosediminibacteraceae</taxon>
        <taxon>Thermosediminibacter</taxon>
    </lineage>
</organism>
<comment type="caution">
    <text evidence="10">The sequence shown here is derived from an EMBL/GenBank/DDBJ whole genome shotgun (WGS) entry which is preliminary data.</text>
</comment>
<dbReference type="RefSeq" id="WP_148867539.1">
    <property type="nucleotide sequence ID" value="NZ_VNHO01000021.1"/>
</dbReference>
<evidence type="ECO:0000256" key="4">
    <source>
        <dbReference type="ARBA" id="ARBA00022519"/>
    </source>
</evidence>
<evidence type="ECO:0000256" key="8">
    <source>
        <dbReference type="SAM" id="Phobius"/>
    </source>
</evidence>
<keyword evidence="11" id="KW-1185">Reference proteome</keyword>
<protein>
    <submittedName>
        <fullName evidence="10">Type IV pilus assembly protein PilC</fullName>
    </submittedName>
</protein>
<evidence type="ECO:0000256" key="1">
    <source>
        <dbReference type="ARBA" id="ARBA00004429"/>
    </source>
</evidence>
<feature type="domain" description="Type II secretion system protein GspF" evidence="9">
    <location>
        <begin position="273"/>
        <end position="393"/>
    </location>
</feature>
<evidence type="ECO:0000313" key="11">
    <source>
        <dbReference type="Proteomes" id="UP000322294"/>
    </source>
</evidence>
<name>A0A5S5AKN8_9FIRM</name>
<evidence type="ECO:0000256" key="5">
    <source>
        <dbReference type="ARBA" id="ARBA00022692"/>
    </source>
</evidence>
<keyword evidence="5 8" id="KW-0812">Transmembrane</keyword>
<evidence type="ECO:0000259" key="9">
    <source>
        <dbReference type="Pfam" id="PF00482"/>
    </source>
</evidence>
<dbReference type="EMBL" id="VNHO01000021">
    <property type="protein sequence ID" value="TYP51613.1"/>
    <property type="molecule type" value="Genomic_DNA"/>
</dbReference>
<evidence type="ECO:0000256" key="2">
    <source>
        <dbReference type="ARBA" id="ARBA00005745"/>
    </source>
</evidence>
<dbReference type="InterPro" id="IPR018076">
    <property type="entry name" value="T2SS_GspF_dom"/>
</dbReference>
<accession>A0A5S5AKN8</accession>
<feature type="transmembrane region" description="Helical" evidence="8">
    <location>
        <begin position="211"/>
        <end position="236"/>
    </location>
</feature>
<keyword evidence="3" id="KW-1003">Cell membrane</keyword>
<feature type="transmembrane region" description="Helical" evidence="8">
    <location>
        <begin position="170"/>
        <end position="191"/>
    </location>
</feature>
<proteinExistence type="inferred from homology"/>
<keyword evidence="4" id="KW-0997">Cell inner membrane</keyword>
<feature type="transmembrane region" description="Helical" evidence="8">
    <location>
        <begin position="374"/>
        <end position="395"/>
    </location>
</feature>
<keyword evidence="6 8" id="KW-1133">Transmembrane helix</keyword>
<evidence type="ECO:0000256" key="7">
    <source>
        <dbReference type="ARBA" id="ARBA00023136"/>
    </source>
</evidence>
<dbReference type="InterPro" id="IPR003004">
    <property type="entry name" value="GspF/PilC"/>
</dbReference>
<dbReference type="AlphaFoldDB" id="A0A5S5AKN8"/>
<keyword evidence="7 8" id="KW-0472">Membrane</keyword>
<gene>
    <name evidence="10" type="ORF">LZ11_01823</name>
</gene>
<dbReference type="Pfam" id="PF00482">
    <property type="entry name" value="T2SSF"/>
    <property type="match status" value="2"/>
</dbReference>
<dbReference type="FunFam" id="1.20.81.30:FF:000001">
    <property type="entry name" value="Type II secretion system protein F"/>
    <property type="match status" value="2"/>
</dbReference>
<sequence length="401" mass="45514">MAVFYYRGINFAGEVIQGIHEAQNAKDVADLLKNKGFFPVTIRKDPLYTLFFLYRDFILKKGYRELAVFCRQLAGMVEVGMPVVECLSVLCQQNSHAGLTRALRRVIRDLKRGFTLSEAFRNQPGIFPEILIYTVETGEIAGCLEDILKKLAVHFETMAKYRERLKTSMTYPAILGVVALAVFYFTANNILPVYSHMFEQSGIYLPVITRIFMAVSTNIGRYVLYSLPAFFLLLLGHYKLKRDPEKAYAIDKFRLSMPVLGPLQKKSTSAMLCRVLAILISSGIPLVKAIEVAENTQNNQVFKRDLQRARENLRMGKNLADSLRGSSFPPLMLRMLQVGIESGKLEEMLFKTADFYDNEVEILQIRFLSLAEPVALTLMSLIIGFSVISIVLPMFNMYSLF</sequence>
<evidence type="ECO:0000313" key="10">
    <source>
        <dbReference type="EMBL" id="TYP51613.1"/>
    </source>
</evidence>
<dbReference type="InterPro" id="IPR042094">
    <property type="entry name" value="T2SS_GspF_sf"/>
</dbReference>
<feature type="domain" description="Type II secretion system protein GspF" evidence="9">
    <location>
        <begin position="69"/>
        <end position="188"/>
    </location>
</feature>
<reference evidence="10 11" key="1">
    <citation type="submission" date="2019-07" db="EMBL/GenBank/DDBJ databases">
        <title>Genomic Encyclopedia of Type Strains, Phase I: the one thousand microbial genomes (KMG-I) project.</title>
        <authorList>
            <person name="Kyrpides N."/>
        </authorList>
    </citation>
    <scope>NUCLEOTIDE SEQUENCE [LARGE SCALE GENOMIC DNA]</scope>
    <source>
        <strain evidence="10 11">DSM 16647</strain>
    </source>
</reference>
<comment type="subcellular location">
    <subcellularLocation>
        <location evidence="1">Cell inner membrane</location>
        <topology evidence="1">Multi-pass membrane protein</topology>
    </subcellularLocation>
</comment>
<evidence type="ECO:0000256" key="3">
    <source>
        <dbReference type="ARBA" id="ARBA00022475"/>
    </source>
</evidence>
<dbReference type="PANTHER" id="PTHR30012:SF0">
    <property type="entry name" value="TYPE II SECRETION SYSTEM PROTEIN F-RELATED"/>
    <property type="match status" value="1"/>
</dbReference>
<dbReference type="Proteomes" id="UP000322294">
    <property type="component" value="Unassembled WGS sequence"/>
</dbReference>